<comment type="caution">
    <text evidence="2">The sequence shown here is derived from an EMBL/GenBank/DDBJ whole genome shotgun (WGS) entry which is preliminary data.</text>
</comment>
<evidence type="ECO:0000259" key="1">
    <source>
        <dbReference type="SMART" id="SM00661"/>
    </source>
</evidence>
<proteinExistence type="predicted"/>
<organism evidence="2">
    <name type="scientific">marine sediment metagenome</name>
    <dbReference type="NCBI Taxonomy" id="412755"/>
    <lineage>
        <taxon>unclassified sequences</taxon>
        <taxon>metagenomes</taxon>
        <taxon>ecological metagenomes</taxon>
    </lineage>
</organism>
<dbReference type="EMBL" id="LAZR01005996">
    <property type="protein sequence ID" value="KKM95537.1"/>
    <property type="molecule type" value="Genomic_DNA"/>
</dbReference>
<feature type="domain" description="DNA-directed RNA polymerase II subunit RPB9-like zinc ribbon" evidence="1">
    <location>
        <begin position="2"/>
        <end position="52"/>
    </location>
</feature>
<gene>
    <name evidence="2" type="ORF">LCGC14_1187210</name>
</gene>
<evidence type="ECO:0000313" key="2">
    <source>
        <dbReference type="EMBL" id="KKM95537.1"/>
    </source>
</evidence>
<dbReference type="SMART" id="SM00661">
    <property type="entry name" value="RPOL9"/>
    <property type="match status" value="1"/>
</dbReference>
<accession>A0A0F9PQX3</accession>
<dbReference type="SUPFAM" id="SSF57783">
    <property type="entry name" value="Zinc beta-ribbon"/>
    <property type="match status" value="1"/>
</dbReference>
<dbReference type="Pfam" id="PF02150">
    <property type="entry name" value="Zn_ribbon_RPB9"/>
    <property type="match status" value="1"/>
</dbReference>
<dbReference type="AlphaFoldDB" id="A0A0F9PQX3"/>
<dbReference type="GO" id="GO:0006351">
    <property type="term" value="P:DNA-templated transcription"/>
    <property type="evidence" value="ECO:0007669"/>
    <property type="project" value="InterPro"/>
</dbReference>
<name>A0A0F9PQX3_9ZZZZ</name>
<protein>
    <recommendedName>
        <fullName evidence="1">DNA-directed RNA polymerase II subunit RPB9-like zinc ribbon domain-containing protein</fullName>
    </recommendedName>
</protein>
<dbReference type="InterPro" id="IPR001529">
    <property type="entry name" value="Zn_ribbon_RPB9"/>
</dbReference>
<reference evidence="2" key="1">
    <citation type="journal article" date="2015" name="Nature">
        <title>Complex archaea that bridge the gap between prokaryotes and eukaryotes.</title>
        <authorList>
            <person name="Spang A."/>
            <person name="Saw J.H."/>
            <person name="Jorgensen S.L."/>
            <person name="Zaremba-Niedzwiedzka K."/>
            <person name="Martijn J."/>
            <person name="Lind A.E."/>
            <person name="van Eijk R."/>
            <person name="Schleper C."/>
            <person name="Guy L."/>
            <person name="Ettema T.J."/>
        </authorList>
    </citation>
    <scope>NUCLEOTIDE SEQUENCE</scope>
</reference>
<sequence length="61" mass="7173">MKFCPDCDNILIPKNGNLFCRTCKKEFEFDHNTNDYIIVKKITHLENEFEPIILKGVLKSN</sequence>